<dbReference type="GO" id="GO:0005886">
    <property type="term" value="C:plasma membrane"/>
    <property type="evidence" value="ECO:0007669"/>
    <property type="project" value="TreeGrafter"/>
</dbReference>
<reference evidence="3 4" key="1">
    <citation type="submission" date="2017-03" db="EMBL/GenBank/DDBJ databases">
        <title>Genome sequence of Clostridium oryzae DSM 28571.</title>
        <authorList>
            <person name="Poehlein A."/>
            <person name="Daniel R."/>
        </authorList>
    </citation>
    <scope>NUCLEOTIDE SEQUENCE [LARGE SCALE GENOMIC DNA]</scope>
    <source>
        <strain evidence="3 4">DSM 28571</strain>
    </source>
</reference>
<evidence type="ECO:0000259" key="2">
    <source>
        <dbReference type="Pfam" id="PF00535"/>
    </source>
</evidence>
<gene>
    <name evidence="3" type="primary">csbB_1</name>
    <name evidence="3" type="ORF">CLORY_22600</name>
</gene>
<dbReference type="PANTHER" id="PTHR48090">
    <property type="entry name" value="UNDECAPRENYL-PHOSPHATE 4-DEOXY-4-FORMAMIDO-L-ARABINOSE TRANSFERASE-RELATED"/>
    <property type="match status" value="1"/>
</dbReference>
<dbReference type="InterPro" id="IPR029044">
    <property type="entry name" value="Nucleotide-diphossugar_trans"/>
</dbReference>
<dbReference type="Pfam" id="PF00535">
    <property type="entry name" value="Glycos_transf_2"/>
    <property type="match status" value="1"/>
</dbReference>
<proteinExistence type="predicted"/>
<feature type="domain" description="Glycosyltransferase 2-like" evidence="2">
    <location>
        <begin position="5"/>
        <end position="167"/>
    </location>
</feature>
<dbReference type="EC" id="2.4.-.-" evidence="3"/>
<keyword evidence="1" id="KW-1133">Transmembrane helix</keyword>
<keyword evidence="4" id="KW-1185">Reference proteome</keyword>
<keyword evidence="1" id="KW-0472">Membrane</keyword>
<keyword evidence="3" id="KW-0328">Glycosyltransferase</keyword>
<dbReference type="SUPFAM" id="SSF53448">
    <property type="entry name" value="Nucleotide-diphospho-sugar transferases"/>
    <property type="match status" value="1"/>
</dbReference>
<dbReference type="InterPro" id="IPR050256">
    <property type="entry name" value="Glycosyltransferase_2"/>
</dbReference>
<protein>
    <submittedName>
        <fullName evidence="3">Putative glycosyltransferase CsbB</fullName>
        <ecNumber evidence="3">2.4.-.-</ecNumber>
    </submittedName>
</protein>
<evidence type="ECO:0000313" key="4">
    <source>
        <dbReference type="Proteomes" id="UP000190080"/>
    </source>
</evidence>
<dbReference type="InterPro" id="IPR001173">
    <property type="entry name" value="Glyco_trans_2-like"/>
</dbReference>
<keyword evidence="3" id="KW-0808">Transferase</keyword>
<dbReference type="AlphaFoldDB" id="A0A1V4INI2"/>
<evidence type="ECO:0000256" key="1">
    <source>
        <dbReference type="SAM" id="Phobius"/>
    </source>
</evidence>
<dbReference type="Gene3D" id="3.90.550.10">
    <property type="entry name" value="Spore Coat Polysaccharide Biosynthesis Protein SpsA, Chain A"/>
    <property type="match status" value="1"/>
</dbReference>
<keyword evidence="1" id="KW-0812">Transmembrane</keyword>
<dbReference type="PANTHER" id="PTHR48090:SF8">
    <property type="entry name" value="GLYCOSYLTRANSFERASE CSBB-RELATED"/>
    <property type="match status" value="1"/>
</dbReference>
<dbReference type="GO" id="GO:0016757">
    <property type="term" value="F:glycosyltransferase activity"/>
    <property type="evidence" value="ECO:0007669"/>
    <property type="project" value="UniProtKB-KW"/>
</dbReference>
<feature type="transmembrane region" description="Helical" evidence="1">
    <location>
        <begin position="265"/>
        <end position="290"/>
    </location>
</feature>
<dbReference type="OrthoDB" id="9807778at2"/>
<name>A0A1V4INI2_9CLOT</name>
<feature type="transmembrane region" description="Helical" evidence="1">
    <location>
        <begin position="230"/>
        <end position="253"/>
    </location>
</feature>
<organism evidence="3 4">
    <name type="scientific">Clostridium oryzae</name>
    <dbReference type="NCBI Taxonomy" id="1450648"/>
    <lineage>
        <taxon>Bacteria</taxon>
        <taxon>Bacillati</taxon>
        <taxon>Bacillota</taxon>
        <taxon>Clostridia</taxon>
        <taxon>Eubacteriales</taxon>
        <taxon>Clostridiaceae</taxon>
        <taxon>Clostridium</taxon>
    </lineage>
</organism>
<dbReference type="RefSeq" id="WP_079424397.1">
    <property type="nucleotide sequence ID" value="NZ_MZGV01000022.1"/>
</dbReference>
<evidence type="ECO:0000313" key="3">
    <source>
        <dbReference type="EMBL" id="OPJ61394.1"/>
    </source>
</evidence>
<sequence length="314" mass="36160">MNLLTVIIPCYNEEKVLPLFYARITEVAEKMKELADFEFIFVDDGSTDNTLFYLKEIEKHDDRVNNVQLSRNFGKEAAIYAGLQHSRGNYVALIDADLQNPPEMILDMYKGITEEGYDCVATRRITRDGEPPIRSFFARKFYRIFNKISTADVVDGAFDYRLMTRQMVDIVLEMKENNRFTKGIFGWIGFKTKWLEFENVKRAAGESKWSFWALFKYAVEGIVDFSITPLFLSMILGVIFLSISIIALIVQLIHYVCTGSIASNMALILSTICLIGGLQFFCIGILGEYTGRTYIESKRRPIYIEKKDGRNYEK</sequence>
<dbReference type="EMBL" id="MZGV01000022">
    <property type="protein sequence ID" value="OPJ61394.1"/>
    <property type="molecule type" value="Genomic_DNA"/>
</dbReference>
<accession>A0A1V4INI2</accession>
<comment type="caution">
    <text evidence="3">The sequence shown here is derived from an EMBL/GenBank/DDBJ whole genome shotgun (WGS) entry which is preliminary data.</text>
</comment>
<dbReference type="STRING" id="1450648.CLORY_22600"/>
<dbReference type="CDD" id="cd04187">
    <property type="entry name" value="DPM1_like_bac"/>
    <property type="match status" value="1"/>
</dbReference>
<dbReference type="Proteomes" id="UP000190080">
    <property type="component" value="Unassembled WGS sequence"/>
</dbReference>